<keyword evidence="3" id="KW-1185">Reference proteome</keyword>
<dbReference type="SUPFAM" id="SSF56112">
    <property type="entry name" value="Protein kinase-like (PK-like)"/>
    <property type="match status" value="1"/>
</dbReference>
<dbReference type="GO" id="GO:0005524">
    <property type="term" value="F:ATP binding"/>
    <property type="evidence" value="ECO:0007669"/>
    <property type="project" value="InterPro"/>
</dbReference>
<dbReference type="STRING" id="92696.A0A4R0R439"/>
<dbReference type="Proteomes" id="UP000292702">
    <property type="component" value="Unassembled WGS sequence"/>
</dbReference>
<dbReference type="OrthoDB" id="2804215at2759"/>
<gene>
    <name evidence="2" type="ORF">EIP91_009629</name>
</gene>
<name>A0A4R0R439_9APHY</name>
<dbReference type="InterPro" id="IPR051681">
    <property type="entry name" value="Ser/Thr_Kinases-Pseudokinases"/>
</dbReference>
<evidence type="ECO:0000259" key="1">
    <source>
        <dbReference type="PROSITE" id="PS50011"/>
    </source>
</evidence>
<comment type="caution">
    <text evidence="2">The sequence shown here is derived from an EMBL/GenBank/DDBJ whole genome shotgun (WGS) entry which is preliminary data.</text>
</comment>
<dbReference type="AlphaFoldDB" id="A0A4R0R439"/>
<feature type="domain" description="Protein kinase" evidence="1">
    <location>
        <begin position="27"/>
        <end position="314"/>
    </location>
</feature>
<reference evidence="2 3" key="1">
    <citation type="submission" date="2018-11" db="EMBL/GenBank/DDBJ databases">
        <title>Genome assembly of Steccherinum ochraceum LE-BIN_3174, the white-rot fungus of the Steccherinaceae family (The Residual Polyporoid clade, Polyporales, Basidiomycota).</title>
        <authorList>
            <person name="Fedorova T.V."/>
            <person name="Glazunova O.A."/>
            <person name="Landesman E.O."/>
            <person name="Moiseenko K.V."/>
            <person name="Psurtseva N.V."/>
            <person name="Savinova O.S."/>
            <person name="Shakhova N.V."/>
            <person name="Tyazhelova T.V."/>
            <person name="Vasina D.V."/>
        </authorList>
    </citation>
    <scope>NUCLEOTIDE SEQUENCE [LARGE SCALE GENOMIC DNA]</scope>
    <source>
        <strain evidence="2 3">LE-BIN_3174</strain>
    </source>
</reference>
<dbReference type="PANTHER" id="PTHR44329:SF214">
    <property type="entry name" value="PROTEIN KINASE DOMAIN-CONTAINING PROTEIN"/>
    <property type="match status" value="1"/>
</dbReference>
<accession>A0A4R0R439</accession>
<dbReference type="InterPro" id="IPR000719">
    <property type="entry name" value="Prot_kinase_dom"/>
</dbReference>
<dbReference type="InterPro" id="IPR001245">
    <property type="entry name" value="Ser-Thr/Tyr_kinase_cat_dom"/>
</dbReference>
<dbReference type="GO" id="GO:0004674">
    <property type="term" value="F:protein serine/threonine kinase activity"/>
    <property type="evidence" value="ECO:0007669"/>
    <property type="project" value="TreeGrafter"/>
</dbReference>
<organism evidence="2 3">
    <name type="scientific">Steccherinum ochraceum</name>
    <dbReference type="NCBI Taxonomy" id="92696"/>
    <lineage>
        <taxon>Eukaryota</taxon>
        <taxon>Fungi</taxon>
        <taxon>Dikarya</taxon>
        <taxon>Basidiomycota</taxon>
        <taxon>Agaricomycotina</taxon>
        <taxon>Agaricomycetes</taxon>
        <taxon>Polyporales</taxon>
        <taxon>Steccherinaceae</taxon>
        <taxon>Steccherinum</taxon>
    </lineage>
</organism>
<protein>
    <recommendedName>
        <fullName evidence="1">Protein kinase domain-containing protein</fullName>
    </recommendedName>
</protein>
<dbReference type="InterPro" id="IPR011009">
    <property type="entry name" value="Kinase-like_dom_sf"/>
</dbReference>
<dbReference type="Gene3D" id="1.10.510.10">
    <property type="entry name" value="Transferase(Phosphotransferase) domain 1"/>
    <property type="match status" value="1"/>
</dbReference>
<dbReference type="EMBL" id="RWJN01000554">
    <property type="protein sequence ID" value="TCD60723.1"/>
    <property type="molecule type" value="Genomic_DNA"/>
</dbReference>
<evidence type="ECO:0000313" key="3">
    <source>
        <dbReference type="Proteomes" id="UP000292702"/>
    </source>
</evidence>
<proteinExistence type="predicted"/>
<dbReference type="PROSITE" id="PS50011">
    <property type="entry name" value="PROTEIN_KINASE_DOM"/>
    <property type="match status" value="1"/>
</dbReference>
<sequence length="407" mass="45432">MGPLSITDDRIRRRTLVVAQNARRALDEIRKVVDSGAHLVLRGVEHKVQGRLSLKIAIKRGISPTFLFLEGVQRVRSDGGDDFPMAEDLANVHFCREAFLWTHLDHQYILPFFGVSETVLSGSMCTVSPWMEHGTLLHYVNSERKHGNLKGISFQAAVDTWLHQISLGLRYLHFSGVIHGNLHLGNVLIKLDLTISLTDFGIAIRWMAPELLDHETLVESQPPTKKSDVYSFACTVIELYTLQPPFPDLTNRQIATHVLRGLRPTRPFVPESGHMGDALWSIINNCWNPKPRTRFSAKTVATKLDKIASRSTVLLSLIEDLEQATPDGDGCVCYIDVSAAPDGLGADTSLIPGEEIPPYNAPNFFLSGGRNASAVEVALLKEEREFEAAKLLLKAEEEPRRFLFRLI</sequence>
<evidence type="ECO:0000313" key="2">
    <source>
        <dbReference type="EMBL" id="TCD60723.1"/>
    </source>
</evidence>
<dbReference type="PANTHER" id="PTHR44329">
    <property type="entry name" value="SERINE/THREONINE-PROTEIN KINASE TNNI3K-RELATED"/>
    <property type="match status" value="1"/>
</dbReference>
<dbReference type="Pfam" id="PF07714">
    <property type="entry name" value="PK_Tyr_Ser-Thr"/>
    <property type="match status" value="1"/>
</dbReference>